<gene>
    <name evidence="2" type="ORF">R298L</name>
</gene>
<dbReference type="EMBL" id="MN394630">
    <property type="protein sequence ID" value="QRW43531.1"/>
    <property type="molecule type" value="Genomic_DNA"/>
</dbReference>
<name>A0A894KHB7_ASF</name>
<keyword evidence="1" id="KW-0472">Membrane</keyword>
<organismHost>
    <name type="scientific">Potamochoerus larvatus</name>
    <name type="common">Bushpig</name>
    <dbReference type="NCBI Taxonomy" id="273792"/>
</organismHost>
<protein>
    <submittedName>
        <fullName evidence="2">PR298L</fullName>
    </submittedName>
</protein>
<feature type="transmembrane region" description="Helical" evidence="1">
    <location>
        <begin position="94"/>
        <end position="115"/>
    </location>
</feature>
<sequence length="298" mass="35637">MSNNIFILYSYFRNTLYFFFMPFIPRMRHKTLTGKPFIFIICYTIRVILLSRLCNVLGNIFFPFQDIIYIQIFCTKSTKIIRDHTYRPHSYRKLVLLSILLQFWTHVFPCSKHIILGTGFVYSISASKVNVLYVLLVYVYIMVLILIIPMDTALLIYVLYITNMLEYYFFGFGFLKFFTVLLLQYVNTIWNIFYVYYMLHTIFGIFDMLIITGSILQGFQHDVFISWNFFFTNVLIYIGLPYLLSQKDVISTTLKHGSRRNAIHVLRCGDPFHLCCTIYRILCLWVFYHFYELLFRPG</sequence>
<evidence type="ECO:0000256" key="1">
    <source>
        <dbReference type="SAM" id="Phobius"/>
    </source>
</evidence>
<organismHost>
    <name type="scientific">Ornithodoros</name>
    <name type="common">relapsing fever ticks</name>
    <dbReference type="NCBI Taxonomy" id="6937"/>
</organismHost>
<feature type="transmembrane region" description="Helical" evidence="1">
    <location>
        <begin position="6"/>
        <end position="25"/>
    </location>
</feature>
<keyword evidence="1" id="KW-0812">Transmembrane</keyword>
<organismHost>
    <name type="scientific">Sus scrofa</name>
    <name type="common">Pig</name>
    <dbReference type="NCBI Taxonomy" id="9823"/>
</organismHost>
<feature type="transmembrane region" description="Helical" evidence="1">
    <location>
        <begin position="223"/>
        <end position="244"/>
    </location>
</feature>
<dbReference type="Proteomes" id="UP000423628">
    <property type="component" value="Segment"/>
</dbReference>
<organismHost>
    <name type="scientific">Phacochoerus aethiopicus</name>
    <name type="common">Warthog</name>
    <dbReference type="NCBI Taxonomy" id="85517"/>
</organismHost>
<organism evidence="2 3">
    <name type="scientific">African swine fever virus</name>
    <name type="common">ASFV</name>
    <dbReference type="NCBI Taxonomy" id="10497"/>
    <lineage>
        <taxon>Viruses</taxon>
        <taxon>Varidnaviria</taxon>
        <taxon>Bamfordvirae</taxon>
        <taxon>Nucleocytoviricota</taxon>
        <taxon>Pokkesviricetes</taxon>
        <taxon>Asfuvirales</taxon>
        <taxon>Asfarviridae</taxon>
        <taxon>Asfivirus</taxon>
        <taxon>Asfivirus haemorrhagiae</taxon>
    </lineage>
</organism>
<feature type="transmembrane region" description="Helical" evidence="1">
    <location>
        <begin position="135"/>
        <end position="160"/>
    </location>
</feature>
<evidence type="ECO:0000313" key="3">
    <source>
        <dbReference type="Proteomes" id="UP000423628"/>
    </source>
</evidence>
<organismHost>
    <name type="scientific">Ornithodoros moubata</name>
    <name type="common">Soft tick</name>
    <name type="synonym">Argasid tick</name>
    <dbReference type="NCBI Taxonomy" id="6938"/>
</organismHost>
<organismHost>
    <name type="scientific">Phacochoerus africanus</name>
    <name type="common">Warthog</name>
    <dbReference type="NCBI Taxonomy" id="41426"/>
</organismHost>
<feature type="transmembrane region" description="Helical" evidence="1">
    <location>
        <begin position="192"/>
        <end position="211"/>
    </location>
</feature>
<evidence type="ECO:0000313" key="2">
    <source>
        <dbReference type="EMBL" id="QRW43531.1"/>
    </source>
</evidence>
<feature type="transmembrane region" description="Helical" evidence="1">
    <location>
        <begin position="32"/>
        <end position="50"/>
    </location>
</feature>
<accession>A0A894KHB7</accession>
<reference evidence="2 3" key="1">
    <citation type="submission" date="2019-08" db="EMBL/GenBank/DDBJ databases">
        <authorList>
            <person name="Ndlovu S.S."/>
        </authorList>
    </citation>
    <scope>NUCLEOTIDE SEQUENCE [LARGE SCALE GENOMIC DNA]</scope>
    <source>
        <strain evidence="2">SPEC_57</strain>
    </source>
</reference>
<proteinExistence type="predicted"/>
<keyword evidence="1" id="KW-1133">Transmembrane helix</keyword>